<dbReference type="InterPro" id="IPR001878">
    <property type="entry name" value="Znf_CCHC"/>
</dbReference>
<evidence type="ECO:0000313" key="3">
    <source>
        <dbReference type="Proteomes" id="UP001152795"/>
    </source>
</evidence>
<feature type="compositionally biased region" description="Basic and acidic residues" evidence="1">
    <location>
        <begin position="46"/>
        <end position="61"/>
    </location>
</feature>
<protein>
    <submittedName>
        <fullName evidence="2">Alcohol dehydrogenase class-3</fullName>
    </submittedName>
</protein>
<organism evidence="2 3">
    <name type="scientific">Paramuricea clavata</name>
    <name type="common">Red gorgonian</name>
    <name type="synonym">Violescent sea-whip</name>
    <dbReference type="NCBI Taxonomy" id="317549"/>
    <lineage>
        <taxon>Eukaryota</taxon>
        <taxon>Metazoa</taxon>
        <taxon>Cnidaria</taxon>
        <taxon>Anthozoa</taxon>
        <taxon>Octocorallia</taxon>
        <taxon>Malacalcyonacea</taxon>
        <taxon>Plexauridae</taxon>
        <taxon>Paramuricea</taxon>
    </lineage>
</organism>
<reference evidence="2" key="1">
    <citation type="submission" date="2020-04" db="EMBL/GenBank/DDBJ databases">
        <authorList>
            <person name="Alioto T."/>
            <person name="Alioto T."/>
            <person name="Gomez Garrido J."/>
        </authorList>
    </citation>
    <scope>NUCLEOTIDE SEQUENCE</scope>
    <source>
        <strain evidence="2">A484AB</strain>
    </source>
</reference>
<evidence type="ECO:0000313" key="2">
    <source>
        <dbReference type="EMBL" id="CAB4024706.1"/>
    </source>
</evidence>
<gene>
    <name evidence="2" type="ORF">PACLA_8A002297</name>
</gene>
<dbReference type="EMBL" id="CACRXK020013190">
    <property type="protein sequence ID" value="CAB4024706.1"/>
    <property type="molecule type" value="Genomic_DNA"/>
</dbReference>
<dbReference type="Proteomes" id="UP001152795">
    <property type="component" value="Unassembled WGS sequence"/>
</dbReference>
<sequence>MVRSNSSSKFLEVREEALHWAEEDEKMRPSKRNVSSEAVSTTQSNKEMDKVLQALEEQRESGRKRRPKPSLRGFDERGNRICFKCQGVGHIARDCVNNTSQRQNDGLPPSNGPPRNTAPPSSYVHSQDTSAPNGPPPQSRDGQ</sequence>
<proteinExistence type="predicted"/>
<dbReference type="SMART" id="SM00343">
    <property type="entry name" value="ZnF_C2HC"/>
    <property type="match status" value="1"/>
</dbReference>
<dbReference type="AlphaFoldDB" id="A0A6S7IZ11"/>
<feature type="compositionally biased region" description="Polar residues" evidence="1">
    <location>
        <begin position="118"/>
        <end position="132"/>
    </location>
</feature>
<name>A0A6S7IZ11_PARCT</name>
<keyword evidence="3" id="KW-1185">Reference proteome</keyword>
<dbReference type="PROSITE" id="PS50158">
    <property type="entry name" value="ZF_CCHC"/>
    <property type="match status" value="1"/>
</dbReference>
<feature type="compositionally biased region" description="Pro residues" evidence="1">
    <location>
        <begin position="133"/>
        <end position="143"/>
    </location>
</feature>
<dbReference type="GO" id="GO:0008270">
    <property type="term" value="F:zinc ion binding"/>
    <property type="evidence" value="ECO:0007669"/>
    <property type="project" value="InterPro"/>
</dbReference>
<feature type="region of interest" description="Disordered" evidence="1">
    <location>
        <begin position="96"/>
        <end position="143"/>
    </location>
</feature>
<dbReference type="Gene3D" id="4.10.60.10">
    <property type="entry name" value="Zinc finger, CCHC-type"/>
    <property type="match status" value="1"/>
</dbReference>
<feature type="compositionally biased region" description="Polar residues" evidence="1">
    <location>
        <begin position="32"/>
        <end position="45"/>
    </location>
</feature>
<dbReference type="GO" id="GO:0003676">
    <property type="term" value="F:nucleic acid binding"/>
    <property type="evidence" value="ECO:0007669"/>
    <property type="project" value="InterPro"/>
</dbReference>
<dbReference type="SUPFAM" id="SSF57756">
    <property type="entry name" value="Retrovirus zinc finger-like domains"/>
    <property type="match status" value="1"/>
</dbReference>
<feature type="region of interest" description="Disordered" evidence="1">
    <location>
        <begin position="22"/>
        <end position="79"/>
    </location>
</feature>
<dbReference type="InterPro" id="IPR036875">
    <property type="entry name" value="Znf_CCHC_sf"/>
</dbReference>
<evidence type="ECO:0000256" key="1">
    <source>
        <dbReference type="SAM" id="MobiDB-lite"/>
    </source>
</evidence>
<dbReference type="Pfam" id="PF00098">
    <property type="entry name" value="zf-CCHC"/>
    <property type="match status" value="1"/>
</dbReference>
<dbReference type="OrthoDB" id="10065209at2759"/>
<comment type="caution">
    <text evidence="2">The sequence shown here is derived from an EMBL/GenBank/DDBJ whole genome shotgun (WGS) entry which is preliminary data.</text>
</comment>
<accession>A0A6S7IZ11</accession>